<feature type="compositionally biased region" description="Pro residues" evidence="1">
    <location>
        <begin position="12"/>
        <end position="22"/>
    </location>
</feature>
<name>A0A1I2DFP7_9ACTN</name>
<keyword evidence="2" id="KW-1133">Transmembrane helix</keyword>
<dbReference type="Proteomes" id="UP000199323">
    <property type="component" value="Unassembled WGS sequence"/>
</dbReference>
<keyword evidence="4" id="KW-1185">Reference proteome</keyword>
<feature type="compositionally biased region" description="Low complexity" evidence="1">
    <location>
        <begin position="82"/>
        <end position="109"/>
    </location>
</feature>
<keyword evidence="2" id="KW-0472">Membrane</keyword>
<feature type="compositionally biased region" description="Pro residues" evidence="1">
    <location>
        <begin position="121"/>
        <end position="133"/>
    </location>
</feature>
<organism evidence="3 4">
    <name type="scientific">Actinacidiphila alni</name>
    <dbReference type="NCBI Taxonomy" id="380248"/>
    <lineage>
        <taxon>Bacteria</taxon>
        <taxon>Bacillati</taxon>
        <taxon>Actinomycetota</taxon>
        <taxon>Actinomycetes</taxon>
        <taxon>Kitasatosporales</taxon>
        <taxon>Streptomycetaceae</taxon>
        <taxon>Actinacidiphila</taxon>
    </lineage>
</organism>
<feature type="compositionally biased region" description="Low complexity" evidence="1">
    <location>
        <begin position="289"/>
        <end position="302"/>
    </location>
</feature>
<reference evidence="3 4" key="1">
    <citation type="submission" date="2016-10" db="EMBL/GenBank/DDBJ databases">
        <authorList>
            <person name="de Groot N.N."/>
        </authorList>
    </citation>
    <scope>NUCLEOTIDE SEQUENCE [LARGE SCALE GENOMIC DNA]</scope>
    <source>
        <strain evidence="3 4">CGMCC 4.3510</strain>
    </source>
</reference>
<feature type="region of interest" description="Disordered" evidence="1">
    <location>
        <begin position="281"/>
        <end position="327"/>
    </location>
</feature>
<evidence type="ECO:0000313" key="3">
    <source>
        <dbReference type="EMBL" id="SFE79327.1"/>
    </source>
</evidence>
<dbReference type="EMBL" id="FONG01000005">
    <property type="protein sequence ID" value="SFE79327.1"/>
    <property type="molecule type" value="Genomic_DNA"/>
</dbReference>
<feature type="transmembrane region" description="Helical" evidence="2">
    <location>
        <begin position="256"/>
        <end position="278"/>
    </location>
</feature>
<feature type="region of interest" description="Disordered" evidence="1">
    <location>
        <begin position="1"/>
        <end position="239"/>
    </location>
</feature>
<feature type="compositionally biased region" description="Low complexity" evidence="1">
    <location>
        <begin position="134"/>
        <end position="183"/>
    </location>
</feature>
<evidence type="ECO:0000313" key="4">
    <source>
        <dbReference type="Proteomes" id="UP000199323"/>
    </source>
</evidence>
<feature type="compositionally biased region" description="Low complexity" evidence="1">
    <location>
        <begin position="208"/>
        <end position="221"/>
    </location>
</feature>
<dbReference type="AlphaFoldDB" id="A0A1I2DFP7"/>
<sequence>MMRGMTDGPGQQPQPPQEPPTSAPEGEREVLEGRVIPSRSQPRHAAAQPPQPPRQQSPYDAAPGAMPSPATADDPRRPFRQDAGSDVGSGGSAPQAPSAGPAWSPPAQGEQGAYQIRPGVPERPAPQPHPSLPPGGAAPQSPQAPTGQAPGQAPAGQAAPAGPGTAPAATASPAAGPTAPAAPGRDDAPQGAPGMGTHRQPFPRRPRQQAGGAHSASRAGGRPPGAGQGPETSAGTPDWNALADEQTARGARRRKLMLLGGGILAVVVIAGAVAAAVVKSGGSDDDKSIAGPSSSASATGTPSPLPPTPTFSSVAPPPPPNPLDFISTAAKDTAPINPTAFFPSLILKAKTAQYDRVTTAMTDQCDTGARSDLATALKADGCKQLVRATFTRGGVAVTVGVAVFDDAAHAVKVQKTAHYLAPLYGGGVKDFCRGVSCQMTSNAVGRYAYFTIAGFKNGKTLTKADKTARQAANDASDYAFQRIIQRGRDAAAKSTATP</sequence>
<evidence type="ECO:0000256" key="1">
    <source>
        <dbReference type="SAM" id="MobiDB-lite"/>
    </source>
</evidence>
<feature type="compositionally biased region" description="Pro residues" evidence="1">
    <location>
        <begin position="303"/>
        <end position="322"/>
    </location>
</feature>
<protein>
    <submittedName>
        <fullName evidence="3">Uncharacterized protein</fullName>
    </submittedName>
</protein>
<keyword evidence="2" id="KW-0812">Transmembrane</keyword>
<gene>
    <name evidence="3" type="ORF">SAMN05216251_105220</name>
</gene>
<feature type="compositionally biased region" description="Low complexity" evidence="1">
    <location>
        <begin position="39"/>
        <end position="48"/>
    </location>
</feature>
<evidence type="ECO:0000256" key="2">
    <source>
        <dbReference type="SAM" id="Phobius"/>
    </source>
</evidence>
<dbReference type="STRING" id="380248.SAMN05216251_105220"/>
<proteinExistence type="predicted"/>
<accession>A0A1I2DFP7</accession>